<comment type="similarity">
    <text evidence="1">Belongs to the glycosyltransferase 2 family.</text>
</comment>
<keyword evidence="3 5" id="KW-0808">Transferase</keyword>
<protein>
    <submittedName>
        <fullName evidence="5">Glycosyltransferase</fullName>
    </submittedName>
</protein>
<dbReference type="RefSeq" id="WP_148817858.1">
    <property type="nucleotide sequence ID" value="NZ_CP043046.1"/>
</dbReference>
<evidence type="ECO:0000313" key="5">
    <source>
        <dbReference type="EMBL" id="QEI08387.1"/>
    </source>
</evidence>
<keyword evidence="2" id="KW-0328">Glycosyltransferase</keyword>
<dbReference type="OrthoDB" id="9771846at2"/>
<feature type="domain" description="Glycosyltransferase 2-like" evidence="4">
    <location>
        <begin position="303"/>
        <end position="441"/>
    </location>
</feature>
<dbReference type="InterPro" id="IPR029044">
    <property type="entry name" value="Nucleotide-diphossugar_trans"/>
</dbReference>
<evidence type="ECO:0000313" key="6">
    <source>
        <dbReference type="Proteomes" id="UP000325161"/>
    </source>
</evidence>
<keyword evidence="6" id="KW-1185">Reference proteome</keyword>
<dbReference type="KEGG" id="pacr:FXN63_23030"/>
<evidence type="ECO:0000256" key="1">
    <source>
        <dbReference type="ARBA" id="ARBA00006739"/>
    </source>
</evidence>
<organism evidence="5 6">
    <name type="scientific">Pigmentiphaga aceris</name>
    <dbReference type="NCBI Taxonomy" id="1940612"/>
    <lineage>
        <taxon>Bacteria</taxon>
        <taxon>Pseudomonadati</taxon>
        <taxon>Pseudomonadota</taxon>
        <taxon>Betaproteobacteria</taxon>
        <taxon>Burkholderiales</taxon>
        <taxon>Alcaligenaceae</taxon>
        <taxon>Pigmentiphaga</taxon>
    </lineage>
</organism>
<reference evidence="5 6" key="1">
    <citation type="submission" date="2019-08" db="EMBL/GenBank/DDBJ databases">
        <title>Amphibian skin-associated Pigmentiphaga: genome sequence and occurrence across geography and hosts.</title>
        <authorList>
            <person name="Bletz M.C."/>
            <person name="Bunk B."/>
            <person name="Sproeer C."/>
            <person name="Biwer P."/>
            <person name="Reiter S."/>
            <person name="Rabemananjara F.C.E."/>
            <person name="Schulz S."/>
            <person name="Overmann J."/>
            <person name="Vences M."/>
        </authorList>
    </citation>
    <scope>NUCLEOTIDE SEQUENCE [LARGE SCALE GENOMIC DNA]</scope>
    <source>
        <strain evidence="5 6">Mada1488</strain>
    </source>
</reference>
<name>A0A5C0B6V2_9BURK</name>
<evidence type="ECO:0000256" key="3">
    <source>
        <dbReference type="ARBA" id="ARBA00022679"/>
    </source>
</evidence>
<dbReference type="AlphaFoldDB" id="A0A5C0B6V2"/>
<dbReference type="PANTHER" id="PTHR43179">
    <property type="entry name" value="RHAMNOSYLTRANSFERASE WBBL"/>
    <property type="match status" value="1"/>
</dbReference>
<dbReference type="Pfam" id="PF00535">
    <property type="entry name" value="Glycos_transf_2"/>
    <property type="match status" value="1"/>
</dbReference>
<dbReference type="EMBL" id="CP043046">
    <property type="protein sequence ID" value="QEI08387.1"/>
    <property type="molecule type" value="Genomic_DNA"/>
</dbReference>
<sequence>MRLEPHTAHTGGQYGNAWRPPGLHAFLKKTVSHSRGLSMHRYTPGQTIFSAIRAHTDAGRHDEAAKLLRIASCNPTTAAEAHIWEGTQVLNTDPHRAYRLFNSAVIAMPKNAELHLLQARAAELAGEPELAHQLTENALYVDPLSPAIRIAAWRSRARMQSREALQQQLFKALPDITDGSELAAVLPMLPPGPIGVVAYDPIASELHGWVIDPAHPDAVVQVECLAMDRRLALPADQASPLLRAAGLSGTHGGLRLKIPAGAYRLAVHAPDGRMLCGSPLVPLAPVVNPAPSKTDPRKQPVDVLIPVYRGEAETLSCIQSVLAARKSNGVKHEIIVLEDASPEPALVAALIALAQAGDITLVRHPANLGFIRGMNRGMVMHPERDVIWLNADTLVHGNWVDRLRQAAYSASDIASVTPFSNNGELMSFPEPSTSHPMPDAKELKTLDTLAAATKAPPVPLDVGNGFCLYVRRKAMAAIGLLDEIHMARGYGEETDWCLRATAAGFRHVGAPNLFVAHKGEVSFGAEKRARVKQNLRIIEQRYPWAEQAYVRFTLMDPVEPARQRLQAMRVPLVREALGKGLLAPVLYLVHNAGNTDINLPGKVNTALSDKTLQLTREFRHGKWWALLKASIAPLPMCRRYRLPVEARQLRDDISSFGHLQTKLAPGQTMTPALRALITELGLQADTDAPTAMYKAPDWSDPNTSAAWLIDSGLDPAAVNEWLLTARKLAADQSDIHLLLPRGVPNQTMLEATGVVLRSDTPARADALAHARAAEFACVLNRNGGHEGHGHA</sequence>
<dbReference type="SUPFAM" id="SSF48452">
    <property type="entry name" value="TPR-like"/>
    <property type="match status" value="1"/>
</dbReference>
<dbReference type="Proteomes" id="UP000325161">
    <property type="component" value="Chromosome"/>
</dbReference>
<accession>A0A5C0B6V2</accession>
<dbReference type="GO" id="GO:0016757">
    <property type="term" value="F:glycosyltransferase activity"/>
    <property type="evidence" value="ECO:0007669"/>
    <property type="project" value="UniProtKB-KW"/>
</dbReference>
<dbReference type="SUPFAM" id="SSF53448">
    <property type="entry name" value="Nucleotide-diphospho-sugar transferases"/>
    <property type="match status" value="1"/>
</dbReference>
<dbReference type="Gene3D" id="3.90.550.10">
    <property type="entry name" value="Spore Coat Polysaccharide Biosynthesis Protein SpsA, Chain A"/>
    <property type="match status" value="1"/>
</dbReference>
<gene>
    <name evidence="5" type="ORF">FXN63_23030</name>
</gene>
<evidence type="ECO:0000256" key="2">
    <source>
        <dbReference type="ARBA" id="ARBA00022676"/>
    </source>
</evidence>
<proteinExistence type="inferred from homology"/>
<dbReference type="InterPro" id="IPR001173">
    <property type="entry name" value="Glyco_trans_2-like"/>
</dbReference>
<dbReference type="InterPro" id="IPR011990">
    <property type="entry name" value="TPR-like_helical_dom_sf"/>
</dbReference>
<dbReference type="PANTHER" id="PTHR43179:SF12">
    <property type="entry name" value="GALACTOFURANOSYLTRANSFERASE GLFT2"/>
    <property type="match status" value="1"/>
</dbReference>
<evidence type="ECO:0000259" key="4">
    <source>
        <dbReference type="Pfam" id="PF00535"/>
    </source>
</evidence>